<accession>F0XGR0</accession>
<dbReference type="SMR" id="F0XGR0"/>
<dbReference type="InterPro" id="IPR000648">
    <property type="entry name" value="Oxysterol-bd"/>
</dbReference>
<dbReference type="FunFam" id="2.30.29.30:FF:000369">
    <property type="entry name" value="Oxysterol binding protein"/>
    <property type="match status" value="1"/>
</dbReference>
<dbReference type="Pfam" id="PF04042">
    <property type="entry name" value="DNA_pol_E_B"/>
    <property type="match status" value="1"/>
</dbReference>
<dbReference type="Pfam" id="PF01237">
    <property type="entry name" value="Oxysterol_BP"/>
    <property type="match status" value="1"/>
</dbReference>
<dbReference type="PANTHER" id="PTHR12708:SF0">
    <property type="entry name" value="DNA POLYMERASE EPSILON SUBUNIT 2"/>
    <property type="match status" value="1"/>
</dbReference>
<evidence type="ECO:0000259" key="13">
    <source>
        <dbReference type="PROSITE" id="PS50003"/>
    </source>
</evidence>
<dbReference type="OrthoDB" id="1854502at2759"/>
<feature type="region of interest" description="Disordered" evidence="12">
    <location>
        <begin position="1458"/>
        <end position="1516"/>
    </location>
</feature>
<evidence type="ECO:0000256" key="1">
    <source>
        <dbReference type="ARBA" id="ARBA00004123"/>
    </source>
</evidence>
<dbReference type="PANTHER" id="PTHR12708">
    <property type="entry name" value="DNA POLYMERASE EPSILON SUBUNIT B"/>
    <property type="match status" value="1"/>
</dbReference>
<feature type="region of interest" description="Disordered" evidence="12">
    <location>
        <begin position="1"/>
        <end position="29"/>
    </location>
</feature>
<dbReference type="InterPro" id="IPR041680">
    <property type="entry name" value="PH_8"/>
</dbReference>
<dbReference type="InterPro" id="IPR001849">
    <property type="entry name" value="PH_domain"/>
</dbReference>
<evidence type="ECO:0000256" key="9">
    <source>
        <dbReference type="ARBA" id="ARBA00023125"/>
    </source>
</evidence>
<evidence type="ECO:0000256" key="3">
    <source>
        <dbReference type="ARBA" id="ARBA00009560"/>
    </source>
</evidence>
<feature type="compositionally biased region" description="Polar residues" evidence="12">
    <location>
        <begin position="1312"/>
        <end position="1322"/>
    </location>
</feature>
<comment type="subcellular location">
    <subcellularLocation>
        <location evidence="1">Nucleus</location>
    </subcellularLocation>
</comment>
<name>F0XGR0_GROCL</name>
<keyword evidence="10" id="KW-0539">Nucleus</keyword>
<comment type="similarity">
    <text evidence="2">Belongs to the OSBP family.</text>
</comment>
<evidence type="ECO:0000256" key="4">
    <source>
        <dbReference type="ARBA" id="ARBA00016011"/>
    </source>
</evidence>
<dbReference type="SUPFAM" id="SSF101576">
    <property type="entry name" value="Supernatant protein factor (SPF), C-terminal domain"/>
    <property type="match status" value="1"/>
</dbReference>
<feature type="compositionally biased region" description="Basic and acidic residues" evidence="12">
    <location>
        <begin position="1210"/>
        <end position="1222"/>
    </location>
</feature>
<dbReference type="InterPro" id="IPR011993">
    <property type="entry name" value="PH-like_dom_sf"/>
</dbReference>
<evidence type="ECO:0000313" key="15">
    <source>
        <dbReference type="Proteomes" id="UP000007796"/>
    </source>
</evidence>
<feature type="compositionally biased region" description="Acidic residues" evidence="12">
    <location>
        <begin position="1482"/>
        <end position="1499"/>
    </location>
</feature>
<feature type="region of interest" description="Disordered" evidence="12">
    <location>
        <begin position="1205"/>
        <end position="1225"/>
    </location>
</feature>
<dbReference type="STRING" id="655863.F0XGR0"/>
<comment type="similarity">
    <text evidence="3">Belongs to the DNA polymerase epsilon subunit B family.</text>
</comment>
<organism evidence="15">
    <name type="scientific">Grosmannia clavigera (strain kw1407 / UAMH 11150)</name>
    <name type="common">Blue stain fungus</name>
    <name type="synonym">Graphiocladiella clavigera</name>
    <dbReference type="NCBI Taxonomy" id="655863"/>
    <lineage>
        <taxon>Eukaryota</taxon>
        <taxon>Fungi</taxon>
        <taxon>Dikarya</taxon>
        <taxon>Ascomycota</taxon>
        <taxon>Pezizomycotina</taxon>
        <taxon>Sordariomycetes</taxon>
        <taxon>Sordariomycetidae</taxon>
        <taxon>Ophiostomatales</taxon>
        <taxon>Ophiostomataceae</taxon>
        <taxon>Leptographium</taxon>
    </lineage>
</organism>
<keyword evidence="9" id="KW-0238">DNA-binding</keyword>
<protein>
    <recommendedName>
        <fullName evidence="4">DNA polymerase epsilon subunit B</fullName>
    </recommendedName>
    <alternativeName>
        <fullName evidence="11">DNA polymerase II subunit 2</fullName>
    </alternativeName>
</protein>
<dbReference type="Pfam" id="PF15409">
    <property type="entry name" value="PH_8"/>
    <property type="match status" value="1"/>
</dbReference>
<reference evidence="14 15" key="1">
    <citation type="journal article" date="2011" name="Proc. Natl. Acad. Sci. U.S.A.">
        <title>Genome and transcriptome analyses of the mountain pine beetle-fungal symbiont Grosmannia clavigera, a lodgepole pine pathogen.</title>
        <authorList>
            <person name="DiGuistini S."/>
            <person name="Wang Y."/>
            <person name="Liao N.Y."/>
            <person name="Taylor G."/>
            <person name="Tanguay P."/>
            <person name="Feau N."/>
            <person name="Henrissat B."/>
            <person name="Chan S.K."/>
            <person name="Hesse-Orce U."/>
            <person name="Alamouti S.M."/>
            <person name="Tsui C.K.M."/>
            <person name="Docking R.T."/>
            <person name="Levasseur A."/>
            <person name="Haridas S."/>
            <person name="Robertson G."/>
            <person name="Birol I."/>
            <person name="Holt R.A."/>
            <person name="Marra M.A."/>
            <person name="Hamelin R.C."/>
            <person name="Hirst M."/>
            <person name="Jones S.J.M."/>
            <person name="Bohlmann J."/>
            <person name="Breuil C."/>
        </authorList>
    </citation>
    <scope>NUCLEOTIDE SEQUENCE [LARGE SCALE GENOMIC DNA]</scope>
    <source>
        <strain evidence="15">kw1407 / UAMH 11150</strain>
    </source>
</reference>
<sequence>MTADDVSAAKLSPRKQRQSKPLSDSFFGARDITSTPSAAAPASSQLLSSSPAFATPLHPIRPFNPHGGAATTGPAAKPTILPILLPPATLRPLAFRTFTKKHSLTLTSSALQELAAFIGRHCGSGWREEGLAERVLEETAKSWKNRNCGFIVDGSSAELKDILKSLEGNMSGGRVVHGGSSGAGGSSSSSSRSKDNSGGNNGVTLGGITRQDSLRLDASHESEITSTRLGLRPALHAGRPALLAREDSQVSTGLDGSMEVDDDGVDDDGLADPRRWLQVIGAFDQPRMLDTSKPSLLPNISQKTSVFRNRFNVIHQRLLRNDMFQSSAVAEARAVATLQSASLSSSSLSQTHRITPVANLLGRHGTHHMLLGMLVVLPTGKLSICDLSASITLDLSSAVAIPEDSAWFAPGMIVLVDGVYEEEEESAGRGLNGATGVGGTIGGRFQAFFMGQPPSEKRRVSLGISGPDGGQDHTIGGGFGWIDFLGVGSQRAVGARMRKLEQRLLQRQQRRGVETQPQHPGRHRVVVLGEVNLDQPQALQALKKILGLYASEAEGSTPVAFVLAGSFTEHAVMARGGSGGSIEYKEYFDALASTLADFPSLLQSATFVFVPGDNDGWVSSFGAGAAVPLPRKPVPDLFTSRVRRAFATANAEAGLADGRGGEAVWTTNPSRLSLFGPSHEIVLFRDDISSRLRRTAVRLASKAGEMEVDESQGSHGSQNTPIPHDLQTARKLVKTVLDQGYLAPFRQPIRPVHWDFAGALHLYPLPTVMVLIDTTTPPFCVTYEGCHVMNPGSLLVAGRRGTARWVESEIPNPKATQRITAAAAWPRSSRLTCRRLLSVFPTVPALFRSALRAPDIMASTEQLEIHSKSYIVRWAKVDEGHTISWSVQPHKKSMYVVRSVRLSRVWTAFNQARNFGIVKHPGTGVTNLTTFQSDLDDSSSILADGTSEAKAGLFANKGSAPEQLRKKGFKVIQWHGKCDADKVSVGTYDVQPGEAGMFGLVFDNTFSKQTSKNATFNLQIISTDTPPQAGQRLPNLQAPAYATGSGTSLARTLNPQLTAAASESVDSLGSHNAPASNSIVGVTSTTGNAGQPVVLTAAAQSLASPANYHVGSLMKRRRKKGQGYARRFFSLDYATCTLSYYYNRNSSALRGAIPLSLAAIAADERRREITVDSGAEVWHLKASSVKEFTDWGHALERASRIARGLQQGRAADDHKQPTENKSADTAPQHLQMLQEGEREWQQVEALVSRVVGTRDALRRLVKSTAAQQHLNQMHAAPAVQHLSPPEDADENVPSPPGPQQVDRKPFWRRKSSAATTPMSPQSFQPPVPALPSALTIPVSSGASIVTMASGKIAGGQRGRSGSSGTNAEEDSMHGHCQALLDDLDSVVSEFTNLLATSKQRRTAAVAAVNNTASAVSSSGGGGGIPRRSMDSTTSDEFFDAAEGDTTRPQVLRIDAHSEAEDTPGTDGEEASLHDESSVSSVEGEEEYEGAGAGGDDEDGNGNGSPESLFPAKPKSLTPLPVTELVKRRTTIPRSTVMPPSLIAFVRKNVGKDLSTISMPASANEPLSMLQRVAEQLEYAQLLDAAVTKKRADERLLYMAAFAVSQFAGGRVKERSIRKPWNPLLGETFELVRTETDVPGGLRLLVEKVSHRPVRLVMQADAAAWSFAQAPAPSQKFWGKSAEIVTEGRVRVVLRLPDGTEEKYSWTLATVFLRNVVVGEKYVEPVGTMHVINDSTGAKAAIEFRSKGMFGGRGEDVQIDALDSTGARTGLSVTGTWTQSLRLVEQGGGSGTEIWRAGPLVDDAAHVYGLTRFAASLNEITALERGRMAPTDTRLRPDQRLAEDGNLDEAEAWKTRLEEAQRTRRRQAEERGEEHRSRWFVKVATGPDGDEVWRLKGGKDGYWEERARGVWTGLDDLYSV</sequence>
<keyword evidence="15" id="KW-1185">Reference proteome</keyword>
<dbReference type="GO" id="GO:0008289">
    <property type="term" value="F:lipid binding"/>
    <property type="evidence" value="ECO:0007669"/>
    <property type="project" value="UniProtKB-KW"/>
</dbReference>
<evidence type="ECO:0000256" key="11">
    <source>
        <dbReference type="ARBA" id="ARBA00032930"/>
    </source>
</evidence>
<proteinExistence type="inferred from homology"/>
<evidence type="ECO:0000256" key="12">
    <source>
        <dbReference type="SAM" id="MobiDB-lite"/>
    </source>
</evidence>
<dbReference type="FunCoup" id="F0XGR0">
    <property type="interactions" value="78"/>
</dbReference>
<dbReference type="InterPro" id="IPR016266">
    <property type="entry name" value="POLE2"/>
</dbReference>
<dbReference type="GO" id="GO:0006261">
    <property type="term" value="P:DNA-templated DNA replication"/>
    <property type="evidence" value="ECO:0007669"/>
    <property type="project" value="InterPro"/>
</dbReference>
<dbReference type="GO" id="GO:0120009">
    <property type="term" value="P:intermembrane lipid transfer"/>
    <property type="evidence" value="ECO:0007669"/>
    <property type="project" value="UniProtKB-ARBA"/>
</dbReference>
<dbReference type="GO" id="GO:0008622">
    <property type="term" value="C:epsilon DNA polymerase complex"/>
    <property type="evidence" value="ECO:0007669"/>
    <property type="project" value="InterPro"/>
</dbReference>
<dbReference type="EMBL" id="GL629769">
    <property type="protein sequence ID" value="EFX02771.1"/>
    <property type="molecule type" value="Genomic_DNA"/>
</dbReference>
<evidence type="ECO:0000256" key="7">
    <source>
        <dbReference type="ARBA" id="ARBA00023055"/>
    </source>
</evidence>
<dbReference type="Proteomes" id="UP000007796">
    <property type="component" value="Unassembled WGS sequence"/>
</dbReference>
<dbReference type="RefSeq" id="XP_014172253.1">
    <property type="nucleotide sequence ID" value="XM_014316778.1"/>
</dbReference>
<keyword evidence="6" id="KW-0235">DNA replication</keyword>
<dbReference type="SUPFAM" id="SSF50729">
    <property type="entry name" value="PH domain-like"/>
    <property type="match status" value="1"/>
</dbReference>
<dbReference type="InterPro" id="IPR007185">
    <property type="entry name" value="DNA_pol_a/d/e_bsu"/>
</dbReference>
<evidence type="ECO:0000313" key="14">
    <source>
        <dbReference type="EMBL" id="EFX02771.1"/>
    </source>
</evidence>
<dbReference type="eggNOG" id="KOG3818">
    <property type="taxonomic scope" value="Eukaryota"/>
</dbReference>
<feature type="domain" description="PH" evidence="13">
    <location>
        <begin position="1106"/>
        <end position="1200"/>
    </location>
</feature>
<dbReference type="InParanoid" id="F0XGR0"/>
<evidence type="ECO:0000256" key="2">
    <source>
        <dbReference type="ARBA" id="ARBA00008842"/>
    </source>
</evidence>
<feature type="region of interest" description="Disordered" evidence="12">
    <location>
        <begin position="173"/>
        <end position="214"/>
    </location>
</feature>
<evidence type="ECO:0000256" key="8">
    <source>
        <dbReference type="ARBA" id="ARBA00023121"/>
    </source>
</evidence>
<feature type="region of interest" description="Disordered" evidence="12">
    <location>
        <begin position="1411"/>
        <end position="1432"/>
    </location>
</feature>
<dbReference type="FunFam" id="2.40.160.120:FF:000001">
    <property type="entry name" value="Oxysterol-binding protein"/>
    <property type="match status" value="1"/>
</dbReference>
<keyword evidence="7" id="KW-0445">Lipid transport</keyword>
<evidence type="ECO:0000256" key="5">
    <source>
        <dbReference type="ARBA" id="ARBA00022448"/>
    </source>
</evidence>
<dbReference type="HOGENOM" id="CLU_235405_0_0_1"/>
<keyword evidence="8" id="KW-0446">Lipid-binding</keyword>
<feature type="compositionally biased region" description="Gly residues" evidence="12">
    <location>
        <begin position="175"/>
        <end position="185"/>
    </location>
</feature>
<dbReference type="eggNOG" id="KOG1737">
    <property type="taxonomic scope" value="Eukaryota"/>
</dbReference>
<feature type="compositionally biased region" description="Acidic residues" evidence="12">
    <location>
        <begin position="1460"/>
        <end position="1469"/>
    </location>
</feature>
<dbReference type="Gene3D" id="2.40.160.120">
    <property type="match status" value="1"/>
</dbReference>
<gene>
    <name evidence="14" type="ORF">CMQ_2700</name>
</gene>
<keyword evidence="5" id="KW-0813">Transport</keyword>
<dbReference type="GO" id="GO:0042276">
    <property type="term" value="P:error-prone translesion synthesis"/>
    <property type="evidence" value="ECO:0007669"/>
    <property type="project" value="TreeGrafter"/>
</dbReference>
<dbReference type="PROSITE" id="PS50003">
    <property type="entry name" value="PH_DOMAIN"/>
    <property type="match status" value="1"/>
</dbReference>
<dbReference type="SMART" id="SM00233">
    <property type="entry name" value="PH"/>
    <property type="match status" value="1"/>
</dbReference>
<dbReference type="Gene3D" id="3.30.70.3490">
    <property type="match status" value="1"/>
</dbReference>
<feature type="region of interest" description="Disordered" evidence="12">
    <location>
        <begin position="1281"/>
        <end position="1326"/>
    </location>
</feature>
<evidence type="ECO:0000256" key="10">
    <source>
        <dbReference type="ARBA" id="ARBA00023242"/>
    </source>
</evidence>
<dbReference type="GeneID" id="25975719"/>
<dbReference type="GO" id="GO:0003677">
    <property type="term" value="F:DNA binding"/>
    <property type="evidence" value="ECO:0007669"/>
    <property type="project" value="UniProtKB-KW"/>
</dbReference>
<dbReference type="InterPro" id="IPR036598">
    <property type="entry name" value="GOLD_dom_sf"/>
</dbReference>
<dbReference type="SUPFAM" id="SSF144000">
    <property type="entry name" value="Oxysterol-binding protein-like"/>
    <property type="match status" value="1"/>
</dbReference>
<dbReference type="Gene3D" id="2.30.29.30">
    <property type="entry name" value="Pleckstrin-homology domain (PH domain)/Phosphotyrosine-binding domain (PTB)"/>
    <property type="match status" value="1"/>
</dbReference>
<evidence type="ECO:0000256" key="6">
    <source>
        <dbReference type="ARBA" id="ARBA00022705"/>
    </source>
</evidence>
<dbReference type="InterPro" id="IPR037239">
    <property type="entry name" value="OSBP_sf"/>
</dbReference>
<dbReference type="CDD" id="cd13289">
    <property type="entry name" value="PH_Osh3p_yeast"/>
    <property type="match status" value="1"/>
</dbReference>